<evidence type="ECO:0000313" key="2">
    <source>
        <dbReference type="EMBL" id="KLJ06375.1"/>
    </source>
</evidence>
<accession>A0A0H1B4S2</accession>
<dbReference type="EMBL" id="LDEV01003136">
    <property type="protein sequence ID" value="KLJ06375.1"/>
    <property type="molecule type" value="Genomic_DNA"/>
</dbReference>
<feature type="transmembrane region" description="Helical" evidence="1">
    <location>
        <begin position="29"/>
        <end position="50"/>
    </location>
</feature>
<gene>
    <name evidence="2" type="ORF">EMPG_10204</name>
</gene>
<proteinExistence type="predicted"/>
<dbReference type="InterPro" id="IPR021848">
    <property type="entry name" value="HODM_asu-like"/>
</dbReference>
<dbReference type="AlphaFoldDB" id="A0A0H1B4S2"/>
<keyword evidence="1" id="KW-0472">Membrane</keyword>
<protein>
    <submittedName>
        <fullName evidence="2">Uncharacterized protein</fullName>
    </submittedName>
</protein>
<keyword evidence="1" id="KW-0812">Transmembrane</keyword>
<organism evidence="2 3">
    <name type="scientific">Blastomyces silverae</name>
    <dbReference type="NCBI Taxonomy" id="2060906"/>
    <lineage>
        <taxon>Eukaryota</taxon>
        <taxon>Fungi</taxon>
        <taxon>Dikarya</taxon>
        <taxon>Ascomycota</taxon>
        <taxon>Pezizomycotina</taxon>
        <taxon>Eurotiomycetes</taxon>
        <taxon>Eurotiomycetidae</taxon>
        <taxon>Onygenales</taxon>
        <taxon>Ajellomycetaceae</taxon>
        <taxon>Blastomyces</taxon>
    </lineage>
</organism>
<dbReference type="Proteomes" id="UP000053573">
    <property type="component" value="Unassembled WGS sequence"/>
</dbReference>
<dbReference type="STRING" id="2060906.A0A0H1B4S2"/>
<dbReference type="OrthoDB" id="5043642at2759"/>
<name>A0A0H1B4S2_9EURO</name>
<reference evidence="3" key="1">
    <citation type="journal article" date="2015" name="PLoS Genet.">
        <title>The dynamic genome and transcriptome of the human fungal pathogen Blastomyces and close relative Emmonsia.</title>
        <authorList>
            <person name="Munoz J.F."/>
            <person name="Gauthier G.M."/>
            <person name="Desjardins C.A."/>
            <person name="Gallo J.E."/>
            <person name="Holder J."/>
            <person name="Sullivan T.D."/>
            <person name="Marty A.J."/>
            <person name="Carmen J.C."/>
            <person name="Chen Z."/>
            <person name="Ding L."/>
            <person name="Gujja S."/>
            <person name="Magrini V."/>
            <person name="Misas E."/>
            <person name="Mitreva M."/>
            <person name="Priest M."/>
            <person name="Saif S."/>
            <person name="Whiston E.A."/>
            <person name="Young S."/>
            <person name="Zeng Q."/>
            <person name="Goldman W.E."/>
            <person name="Mardis E.R."/>
            <person name="Taylor J.W."/>
            <person name="McEwen J.G."/>
            <person name="Clay O.K."/>
            <person name="Klein B.S."/>
            <person name="Cuomo C.A."/>
        </authorList>
    </citation>
    <scope>NUCLEOTIDE SEQUENCE [LARGE SCALE GENOMIC DNA]</scope>
    <source>
        <strain evidence="3">UAMH 139</strain>
    </source>
</reference>
<comment type="caution">
    <text evidence="2">The sequence shown here is derived from an EMBL/GenBank/DDBJ whole genome shotgun (WGS) entry which is preliminary data.</text>
</comment>
<keyword evidence="3" id="KW-1185">Reference proteome</keyword>
<evidence type="ECO:0000256" key="1">
    <source>
        <dbReference type="SAM" id="Phobius"/>
    </source>
</evidence>
<dbReference type="Pfam" id="PF11927">
    <property type="entry name" value="HODM_asu-like"/>
    <property type="match status" value="1"/>
</dbReference>
<sequence>MILSNRASIKLCLILRTIDINAWHVNMEVIWQLLLLPLLILLGEIIRQFLKSKAGTRKESLDLENLTPYPVEQIKGRAKYRTNMGLKRLDQHNWLTIDKNYIEQHKLRDALFRTQRSKVFQCLPEARHACEELLNEVATYLCGRYPAIFEMNNDAVRITKTGEVFCLRDPTNDLEPLEVAARLAMEDFSIVLENDSGQSYLAATASLFPVGWCAMERIGYTIAQMHGPVPLWHKEIEFSVNKFVMPAPRSFLSRLAVDSPMERSSYFIQVTKPGESLSSILFQPVGLGHRDGTPCAEDILIRRERQTFRRLSKSRAIVFGVKTSLTRLQELPLEELKNLVTEIKSWPDAIGKYKGRDHWGSVVIGWMETREGAK</sequence>
<keyword evidence="1" id="KW-1133">Transmembrane helix</keyword>
<evidence type="ECO:0000313" key="3">
    <source>
        <dbReference type="Proteomes" id="UP000053573"/>
    </source>
</evidence>